<feature type="non-terminal residue" evidence="3">
    <location>
        <position position="1"/>
    </location>
</feature>
<sequence>AFPIKESKLISILPQDSSLLGQNAKILVKLPNGSSEYYFLKIATIGTTGSSLCEGEYESLKAIDSVCPGFVPKPYGWGKCKENGEDAYFLLEEFRELKTKPADPATLGKQLAELHQKSQSPTGKFGFHIKTSHGRVIQQVDQWDACWASLFGRHLSHFMDVAKPVFDWPEFDRLCDLTLERVVPRLLLPLQENGRVLKPSLIHGDCWDGNTANDAKTGNAIIFDACSFYGHNEYDTGNWRASRHKLSNGEYIRAYKSIIPPSEPVDEWDARNILYSLTFNIGNAVYIPGSDQREAVFHDLAFLCQAYCPDFSSLSYPFPVIEVENKLDIY</sequence>
<evidence type="ECO:0000313" key="3">
    <source>
        <dbReference type="EMBL" id="KAF1998177.1"/>
    </source>
</evidence>
<evidence type="ECO:0000256" key="1">
    <source>
        <dbReference type="ARBA" id="ARBA00011961"/>
    </source>
</evidence>
<dbReference type="SUPFAM" id="SSF56112">
    <property type="entry name" value="Protein kinase-like (PK-like)"/>
    <property type="match status" value="1"/>
</dbReference>
<dbReference type="PANTHER" id="PTHR12149">
    <property type="entry name" value="FRUCTOSAMINE 3 KINASE-RELATED PROTEIN"/>
    <property type="match status" value="1"/>
</dbReference>
<dbReference type="Gene3D" id="3.90.1200.10">
    <property type="match status" value="1"/>
</dbReference>
<proteinExistence type="predicted"/>
<dbReference type="Proteomes" id="UP000799779">
    <property type="component" value="Unassembled WGS sequence"/>
</dbReference>
<dbReference type="InterPro" id="IPR011009">
    <property type="entry name" value="Kinase-like_dom_sf"/>
</dbReference>
<dbReference type="Pfam" id="PF03881">
    <property type="entry name" value="Fructosamin_kin"/>
    <property type="match status" value="1"/>
</dbReference>
<dbReference type="GO" id="GO:0102193">
    <property type="term" value="F:protein-ribulosamine 3-kinase activity"/>
    <property type="evidence" value="ECO:0007669"/>
    <property type="project" value="UniProtKB-EC"/>
</dbReference>
<organism evidence="3 4">
    <name type="scientific">Amniculicola lignicola CBS 123094</name>
    <dbReference type="NCBI Taxonomy" id="1392246"/>
    <lineage>
        <taxon>Eukaryota</taxon>
        <taxon>Fungi</taxon>
        <taxon>Dikarya</taxon>
        <taxon>Ascomycota</taxon>
        <taxon>Pezizomycotina</taxon>
        <taxon>Dothideomycetes</taxon>
        <taxon>Pleosporomycetidae</taxon>
        <taxon>Pleosporales</taxon>
        <taxon>Amniculicolaceae</taxon>
        <taxon>Amniculicola</taxon>
    </lineage>
</organism>
<evidence type="ECO:0000313" key="4">
    <source>
        <dbReference type="Proteomes" id="UP000799779"/>
    </source>
</evidence>
<name>A0A6A5W9T8_9PLEO</name>
<keyword evidence="4" id="KW-1185">Reference proteome</keyword>
<evidence type="ECO:0000256" key="2">
    <source>
        <dbReference type="ARBA" id="ARBA00048655"/>
    </source>
</evidence>
<gene>
    <name evidence="3" type="ORF">P154DRAFT_439778</name>
</gene>
<dbReference type="InterPro" id="IPR016477">
    <property type="entry name" value="Fructo-/Ketosamine-3-kinase"/>
</dbReference>
<comment type="catalytic activity">
    <reaction evidence="2">
        <text>N(6)-D-ribulosyl-L-lysyl-[protein] + ATP = N(6)-(3-O-phospho-D-ribulosyl)-L-lysyl-[protein] + ADP + H(+)</text>
        <dbReference type="Rhea" id="RHEA:48432"/>
        <dbReference type="Rhea" id="RHEA-COMP:12103"/>
        <dbReference type="Rhea" id="RHEA-COMP:12104"/>
        <dbReference type="ChEBI" id="CHEBI:15378"/>
        <dbReference type="ChEBI" id="CHEBI:30616"/>
        <dbReference type="ChEBI" id="CHEBI:90418"/>
        <dbReference type="ChEBI" id="CHEBI:90420"/>
        <dbReference type="ChEBI" id="CHEBI:456216"/>
        <dbReference type="EC" id="2.7.1.172"/>
    </reaction>
    <physiologicalReaction direction="left-to-right" evidence="2">
        <dbReference type="Rhea" id="RHEA:48433"/>
    </physiologicalReaction>
</comment>
<dbReference type="EMBL" id="ML977606">
    <property type="protein sequence ID" value="KAF1998177.1"/>
    <property type="molecule type" value="Genomic_DNA"/>
</dbReference>
<dbReference type="AlphaFoldDB" id="A0A6A5W9T8"/>
<accession>A0A6A5W9T8</accession>
<reference evidence="3" key="1">
    <citation type="journal article" date="2020" name="Stud. Mycol.">
        <title>101 Dothideomycetes genomes: a test case for predicting lifestyles and emergence of pathogens.</title>
        <authorList>
            <person name="Haridas S."/>
            <person name="Albert R."/>
            <person name="Binder M."/>
            <person name="Bloem J."/>
            <person name="Labutti K."/>
            <person name="Salamov A."/>
            <person name="Andreopoulos B."/>
            <person name="Baker S."/>
            <person name="Barry K."/>
            <person name="Bills G."/>
            <person name="Bluhm B."/>
            <person name="Cannon C."/>
            <person name="Castanera R."/>
            <person name="Culley D."/>
            <person name="Daum C."/>
            <person name="Ezra D."/>
            <person name="Gonzalez J."/>
            <person name="Henrissat B."/>
            <person name="Kuo A."/>
            <person name="Liang C."/>
            <person name="Lipzen A."/>
            <person name="Lutzoni F."/>
            <person name="Magnuson J."/>
            <person name="Mondo S."/>
            <person name="Nolan M."/>
            <person name="Ohm R."/>
            <person name="Pangilinan J."/>
            <person name="Park H.-J."/>
            <person name="Ramirez L."/>
            <person name="Alfaro M."/>
            <person name="Sun H."/>
            <person name="Tritt A."/>
            <person name="Yoshinaga Y."/>
            <person name="Zwiers L.-H."/>
            <person name="Turgeon B."/>
            <person name="Goodwin S."/>
            <person name="Spatafora J."/>
            <person name="Crous P."/>
            <person name="Grigoriev I."/>
        </authorList>
    </citation>
    <scope>NUCLEOTIDE SEQUENCE</scope>
    <source>
        <strain evidence="3">CBS 123094</strain>
    </source>
</reference>
<dbReference type="PANTHER" id="PTHR12149:SF8">
    <property type="entry name" value="PROTEIN-RIBULOSAMINE 3-KINASE"/>
    <property type="match status" value="1"/>
</dbReference>
<dbReference type="OrthoDB" id="5772781at2759"/>
<dbReference type="EC" id="2.7.1.172" evidence="1"/>
<protein>
    <recommendedName>
        <fullName evidence="1">protein-ribulosamine 3-kinase</fullName>
        <ecNumber evidence="1">2.7.1.172</ecNumber>
    </recommendedName>
</protein>